<feature type="domain" description="BTB" evidence="2">
    <location>
        <begin position="154"/>
        <end position="216"/>
    </location>
</feature>
<evidence type="ECO:0000259" key="2">
    <source>
        <dbReference type="PROSITE" id="PS50097"/>
    </source>
</evidence>
<gene>
    <name evidence="3" type="ORF">TWF718_007598</name>
</gene>
<reference evidence="3 4" key="1">
    <citation type="submission" date="2019-10" db="EMBL/GenBank/DDBJ databases">
        <authorList>
            <person name="Palmer J.M."/>
        </authorList>
    </citation>
    <scope>NUCLEOTIDE SEQUENCE [LARGE SCALE GENOMIC DNA]</scope>
    <source>
        <strain evidence="3 4">TWF718</strain>
    </source>
</reference>
<feature type="region of interest" description="Disordered" evidence="1">
    <location>
        <begin position="1"/>
        <end position="98"/>
    </location>
</feature>
<feature type="compositionally biased region" description="Basic and acidic residues" evidence="1">
    <location>
        <begin position="48"/>
        <end position="57"/>
    </location>
</feature>
<evidence type="ECO:0000313" key="4">
    <source>
        <dbReference type="Proteomes" id="UP001313282"/>
    </source>
</evidence>
<dbReference type="AlphaFoldDB" id="A0AAN8N351"/>
<proteinExistence type="predicted"/>
<name>A0AAN8N351_9PEZI</name>
<dbReference type="Proteomes" id="UP001313282">
    <property type="component" value="Unassembled WGS sequence"/>
</dbReference>
<organism evidence="3 4">
    <name type="scientific">Orbilia javanica</name>
    <dbReference type="NCBI Taxonomy" id="47235"/>
    <lineage>
        <taxon>Eukaryota</taxon>
        <taxon>Fungi</taxon>
        <taxon>Dikarya</taxon>
        <taxon>Ascomycota</taxon>
        <taxon>Pezizomycotina</taxon>
        <taxon>Orbiliomycetes</taxon>
        <taxon>Orbiliales</taxon>
        <taxon>Orbiliaceae</taxon>
        <taxon>Orbilia</taxon>
    </lineage>
</organism>
<accession>A0AAN8N351</accession>
<comment type="caution">
    <text evidence="3">The sequence shown here is derived from an EMBL/GenBank/DDBJ whole genome shotgun (WGS) entry which is preliminary data.</text>
</comment>
<keyword evidence="4" id="KW-1185">Reference proteome</keyword>
<evidence type="ECO:0000313" key="3">
    <source>
        <dbReference type="EMBL" id="KAK6345689.1"/>
    </source>
</evidence>
<protein>
    <recommendedName>
        <fullName evidence="2">BTB domain-containing protein</fullName>
    </recommendedName>
</protein>
<feature type="compositionally biased region" description="Polar residues" evidence="1">
    <location>
        <begin position="1"/>
        <end position="42"/>
    </location>
</feature>
<dbReference type="InterPro" id="IPR000210">
    <property type="entry name" value="BTB/POZ_dom"/>
</dbReference>
<sequence length="499" mass="55649">MQSSKNSDAQLGQANKTPCTGEQQAGAKQSNPPSGYQTSNPDYTPWTKRKDGEESPLFRKSLIGLRPYSPPPTSGVPDDMKIPHGLENPATKKEKGVDGLKEGVSATEGGENNDDIMLDDGDKDWEDDEGENDKFELAAEILATPIIRLVLDHTDSSNHDEKVTFHVHKGLLKMSSFLWACLGPRTEELILDARLKPYAVDTVIQFLYTGEIDFGHKFGTVEDLEDSFEKITTIEWTCCYLGVSACREKAFQKIETAYRAFEFGFNHFDAKRRIRMTKWIYGLNEEYVEPGGWVQKMRRRVLAGWCRDISSIQNDKRLLESFENILSEYPSFAFDLEEFLTERAREEPKMKSRLDAFKKAEKVGTGRFEKQRALMFPGAVAHPSKLQLPTLRPKKTITQFPTVPSSQQPIANAANNAAFPLSANAPTFVPSVPSVSSVSSAPKTMHDKPPIRTAPADGIAPSKLDPETGLDGPLLGKRASRISNLDEVSKFLSSKSFRH</sequence>
<feature type="compositionally biased region" description="Basic and acidic residues" evidence="1">
    <location>
        <begin position="78"/>
        <end position="98"/>
    </location>
</feature>
<dbReference type="CDD" id="cd18186">
    <property type="entry name" value="BTB_POZ_ZBTB_KLHL-like"/>
    <property type="match status" value="1"/>
</dbReference>
<dbReference type="PROSITE" id="PS50097">
    <property type="entry name" value="BTB"/>
    <property type="match status" value="1"/>
</dbReference>
<evidence type="ECO:0000256" key="1">
    <source>
        <dbReference type="SAM" id="MobiDB-lite"/>
    </source>
</evidence>
<dbReference type="EMBL" id="JAVHNR010000004">
    <property type="protein sequence ID" value="KAK6345689.1"/>
    <property type="molecule type" value="Genomic_DNA"/>
</dbReference>
<feature type="region of interest" description="Disordered" evidence="1">
    <location>
        <begin position="432"/>
        <end position="472"/>
    </location>
</feature>